<dbReference type="AlphaFoldDB" id="A0AAW1VIK7"/>
<evidence type="ECO:0000313" key="3">
    <source>
        <dbReference type="Proteomes" id="UP001457282"/>
    </source>
</evidence>
<keyword evidence="3" id="KW-1185">Reference proteome</keyword>
<sequence>MRSGDGLGSQLRQGAERDTPCIQESSLGSGWRDLVIRDGCGLTTMSNAGVFVDWACTGRLGAMGFAEKESRIASELRQRRQ</sequence>
<organism evidence="2 3">
    <name type="scientific">Rubus argutus</name>
    <name type="common">Southern blackberry</name>
    <dbReference type="NCBI Taxonomy" id="59490"/>
    <lineage>
        <taxon>Eukaryota</taxon>
        <taxon>Viridiplantae</taxon>
        <taxon>Streptophyta</taxon>
        <taxon>Embryophyta</taxon>
        <taxon>Tracheophyta</taxon>
        <taxon>Spermatophyta</taxon>
        <taxon>Magnoliopsida</taxon>
        <taxon>eudicotyledons</taxon>
        <taxon>Gunneridae</taxon>
        <taxon>Pentapetalae</taxon>
        <taxon>rosids</taxon>
        <taxon>fabids</taxon>
        <taxon>Rosales</taxon>
        <taxon>Rosaceae</taxon>
        <taxon>Rosoideae</taxon>
        <taxon>Rosoideae incertae sedis</taxon>
        <taxon>Rubus</taxon>
    </lineage>
</organism>
<accession>A0AAW1VIK7</accession>
<comment type="caution">
    <text evidence="2">The sequence shown here is derived from an EMBL/GenBank/DDBJ whole genome shotgun (WGS) entry which is preliminary data.</text>
</comment>
<dbReference type="Proteomes" id="UP001457282">
    <property type="component" value="Unassembled WGS sequence"/>
</dbReference>
<gene>
    <name evidence="2" type="ORF">M0R45_002324</name>
</gene>
<protein>
    <submittedName>
        <fullName evidence="2">Uncharacterized protein</fullName>
    </submittedName>
</protein>
<feature type="region of interest" description="Disordered" evidence="1">
    <location>
        <begin position="1"/>
        <end position="26"/>
    </location>
</feature>
<dbReference type="EMBL" id="JBEDUW010000343">
    <property type="protein sequence ID" value="KAK9901008.1"/>
    <property type="molecule type" value="Genomic_DNA"/>
</dbReference>
<proteinExistence type="predicted"/>
<reference evidence="2 3" key="1">
    <citation type="journal article" date="2023" name="G3 (Bethesda)">
        <title>A chromosome-length genome assembly and annotation of blackberry (Rubus argutus, cv. 'Hillquist').</title>
        <authorList>
            <person name="Bruna T."/>
            <person name="Aryal R."/>
            <person name="Dudchenko O."/>
            <person name="Sargent D.J."/>
            <person name="Mead D."/>
            <person name="Buti M."/>
            <person name="Cavallini A."/>
            <person name="Hytonen T."/>
            <person name="Andres J."/>
            <person name="Pham M."/>
            <person name="Weisz D."/>
            <person name="Mascagni F."/>
            <person name="Usai G."/>
            <person name="Natali L."/>
            <person name="Bassil N."/>
            <person name="Fernandez G.E."/>
            <person name="Lomsadze A."/>
            <person name="Armour M."/>
            <person name="Olukolu B."/>
            <person name="Poorten T."/>
            <person name="Britton C."/>
            <person name="Davik J."/>
            <person name="Ashrafi H."/>
            <person name="Aiden E.L."/>
            <person name="Borodovsky M."/>
            <person name="Worthington M."/>
        </authorList>
    </citation>
    <scope>NUCLEOTIDE SEQUENCE [LARGE SCALE GENOMIC DNA]</scope>
    <source>
        <strain evidence="2">PI 553951</strain>
    </source>
</reference>
<evidence type="ECO:0000313" key="2">
    <source>
        <dbReference type="EMBL" id="KAK9901008.1"/>
    </source>
</evidence>
<name>A0AAW1VIK7_RUBAR</name>
<evidence type="ECO:0000256" key="1">
    <source>
        <dbReference type="SAM" id="MobiDB-lite"/>
    </source>
</evidence>